<comment type="caution">
    <text evidence="2">The sequence shown here is derived from an EMBL/GenBank/DDBJ whole genome shotgun (WGS) entry which is preliminary data.</text>
</comment>
<organism evidence="2 3">
    <name type="scientific">Candidatus Magnetoglobus multicellularis str. Araruama</name>
    <dbReference type="NCBI Taxonomy" id="890399"/>
    <lineage>
        <taxon>Bacteria</taxon>
        <taxon>Pseudomonadati</taxon>
        <taxon>Thermodesulfobacteriota</taxon>
        <taxon>Desulfobacteria</taxon>
        <taxon>Desulfobacterales</taxon>
        <taxon>Desulfobacteraceae</taxon>
        <taxon>Candidatus Magnetoglobus</taxon>
    </lineage>
</organism>
<protein>
    <submittedName>
        <fullName evidence="2">Integrase catalytic subunit</fullName>
    </submittedName>
</protein>
<dbReference type="InterPro" id="IPR012337">
    <property type="entry name" value="RNaseH-like_sf"/>
</dbReference>
<evidence type="ECO:0000313" key="3">
    <source>
        <dbReference type="Proteomes" id="UP000189670"/>
    </source>
</evidence>
<dbReference type="InterPro" id="IPR050900">
    <property type="entry name" value="Transposase_IS3/IS150/IS904"/>
</dbReference>
<dbReference type="EMBL" id="ATBP01003246">
    <property type="protein sequence ID" value="ETR65068.1"/>
    <property type="molecule type" value="Genomic_DNA"/>
</dbReference>
<dbReference type="SUPFAM" id="SSF53098">
    <property type="entry name" value="Ribonuclease H-like"/>
    <property type="match status" value="1"/>
</dbReference>
<feature type="domain" description="Integrase catalytic" evidence="1">
    <location>
        <begin position="103"/>
        <end position="174"/>
    </location>
</feature>
<reference evidence="3" key="1">
    <citation type="submission" date="2012-11" db="EMBL/GenBank/DDBJ databases">
        <authorList>
            <person name="Lucero-Rivera Y.E."/>
            <person name="Tovar-Ramirez D."/>
        </authorList>
    </citation>
    <scope>NUCLEOTIDE SEQUENCE [LARGE SCALE GENOMIC DNA]</scope>
    <source>
        <strain evidence="3">Araruama</strain>
    </source>
</reference>
<name>A0A1V1NR74_9BACT</name>
<dbReference type="Pfam" id="PF13276">
    <property type="entry name" value="HTH_21"/>
    <property type="match status" value="1"/>
</dbReference>
<gene>
    <name evidence="2" type="ORF">OMM_06138</name>
</gene>
<accession>A0A1V1NR74</accession>
<dbReference type="PANTHER" id="PTHR46889:SF7">
    <property type="entry name" value="TRANSPOSASE FOR INSERTION SEQUENCE ELEMENT IS904"/>
    <property type="match status" value="1"/>
</dbReference>
<sequence length="174" mass="20516">MSIRRCCALLGVNRASYYYKKSATETPLNIKLMHEIDKIYTKYPFYGSPRIRAQLIQQGFNINIKRVKRLMQKMGIRAIFPEAKTSLANKENKIYPYLLNDYRINKPNQVWSTDITYIRLRKGFLYLVAIIDWFSRFVLSWKLSNTLDSYFCQESLYEALLINIPTIFNSDQGA</sequence>
<evidence type="ECO:0000313" key="2">
    <source>
        <dbReference type="EMBL" id="ETR65068.1"/>
    </source>
</evidence>
<dbReference type="Pfam" id="PF00665">
    <property type="entry name" value="rve"/>
    <property type="match status" value="1"/>
</dbReference>
<dbReference type="InterPro" id="IPR025948">
    <property type="entry name" value="HTH-like_dom"/>
</dbReference>
<dbReference type="Proteomes" id="UP000189670">
    <property type="component" value="Unassembled WGS sequence"/>
</dbReference>
<dbReference type="PROSITE" id="PS50994">
    <property type="entry name" value="INTEGRASE"/>
    <property type="match status" value="1"/>
</dbReference>
<dbReference type="InterPro" id="IPR001584">
    <property type="entry name" value="Integrase_cat-core"/>
</dbReference>
<proteinExistence type="predicted"/>
<dbReference type="AlphaFoldDB" id="A0A1V1NR74"/>
<evidence type="ECO:0000259" key="1">
    <source>
        <dbReference type="PROSITE" id="PS50994"/>
    </source>
</evidence>
<dbReference type="GO" id="GO:0003676">
    <property type="term" value="F:nucleic acid binding"/>
    <property type="evidence" value="ECO:0007669"/>
    <property type="project" value="InterPro"/>
</dbReference>
<dbReference type="InterPro" id="IPR036397">
    <property type="entry name" value="RNaseH_sf"/>
</dbReference>
<dbReference type="GO" id="GO:0015074">
    <property type="term" value="P:DNA integration"/>
    <property type="evidence" value="ECO:0007669"/>
    <property type="project" value="InterPro"/>
</dbReference>
<dbReference type="PANTHER" id="PTHR46889">
    <property type="entry name" value="TRANSPOSASE INSF FOR INSERTION SEQUENCE IS3B-RELATED"/>
    <property type="match status" value="1"/>
</dbReference>
<dbReference type="Gene3D" id="3.30.420.10">
    <property type="entry name" value="Ribonuclease H-like superfamily/Ribonuclease H"/>
    <property type="match status" value="1"/>
</dbReference>